<name>A0A3G5AE63_9VIRU</name>
<sequence length="281" mass="32655">MRQIGSDEDLAGLIAADNLTLHKLKITHKQIIDVLNRIIDHHKYFESDDGNMRDLHKELDNFTKFKIFNGFQIVNVKKNFVLGRYRVVAIKWDKTFMCGFDLGHGIGGTTDYVIVKENDEWLHVDCLQLHQISEHHFFHGVKSFRRLDPLYIIKFFNLKSGVSYGTKFEEFDMWKLINYCDMFILLLDMNEFDSGGSVVVKSVREKSYEAKLILGGGGVEKLLVHVLDAKFCKEYIELFGARAYVDSGNEKKSGTYYFVEKVHCRRLHQDELRASEKFGCF</sequence>
<reference evidence="1" key="1">
    <citation type="submission" date="2018-10" db="EMBL/GenBank/DDBJ databases">
        <title>Hidden diversity of soil giant viruses.</title>
        <authorList>
            <person name="Schulz F."/>
            <person name="Alteio L."/>
            <person name="Goudeau D."/>
            <person name="Ryan E.M."/>
            <person name="Malmstrom R.R."/>
            <person name="Blanchard J."/>
            <person name="Woyke T."/>
        </authorList>
    </citation>
    <scope>NUCLEOTIDE SEQUENCE</scope>
    <source>
        <strain evidence="1">HYV1</strain>
    </source>
</reference>
<proteinExistence type="predicted"/>
<dbReference type="EMBL" id="MK072391">
    <property type="protein sequence ID" value="AYV83659.1"/>
    <property type="molecule type" value="Genomic_DNA"/>
</dbReference>
<organism evidence="1">
    <name type="scientific">Hyperionvirus sp</name>
    <dbReference type="NCBI Taxonomy" id="2487770"/>
    <lineage>
        <taxon>Viruses</taxon>
        <taxon>Varidnaviria</taxon>
        <taxon>Bamfordvirae</taxon>
        <taxon>Nucleocytoviricota</taxon>
        <taxon>Megaviricetes</taxon>
        <taxon>Imitervirales</taxon>
        <taxon>Mimiviridae</taxon>
        <taxon>Klosneuvirinae</taxon>
    </lineage>
</organism>
<accession>A0A3G5AE63</accession>
<protein>
    <submittedName>
        <fullName evidence="1">Uncharacterized protein</fullName>
    </submittedName>
</protein>
<evidence type="ECO:0000313" key="1">
    <source>
        <dbReference type="EMBL" id="AYV83659.1"/>
    </source>
</evidence>
<gene>
    <name evidence="1" type="ORF">Hyperionvirus9_76</name>
</gene>